<dbReference type="EMBL" id="NSDM01000004">
    <property type="protein sequence ID" value="MDQ2584571.1"/>
    <property type="molecule type" value="Genomic_DNA"/>
</dbReference>
<reference evidence="2 3" key="1">
    <citation type="submission" date="2017-06" db="EMBL/GenBank/DDBJ databases">
        <title>Cultured bacterium strain Saccharothrix yanglingensis Hhs.015.</title>
        <authorList>
            <person name="Xia Y."/>
        </authorList>
    </citation>
    <scope>NUCLEOTIDE SEQUENCE [LARGE SCALE GENOMIC DNA]</scope>
    <source>
        <strain evidence="2 3">Hhs.015</strain>
    </source>
</reference>
<keyword evidence="3" id="KW-1185">Reference proteome</keyword>
<name>A0ABU0WXN6_9PSEU</name>
<comment type="caution">
    <text evidence="2">The sequence shown here is derived from an EMBL/GenBank/DDBJ whole genome shotgun (WGS) entry which is preliminary data.</text>
</comment>
<dbReference type="Gene3D" id="3.40.630.30">
    <property type="match status" value="1"/>
</dbReference>
<evidence type="ECO:0000313" key="3">
    <source>
        <dbReference type="Proteomes" id="UP001225605"/>
    </source>
</evidence>
<dbReference type="Pfam" id="PF00583">
    <property type="entry name" value="Acetyltransf_1"/>
    <property type="match status" value="1"/>
</dbReference>
<dbReference type="InterPro" id="IPR016181">
    <property type="entry name" value="Acyl_CoA_acyltransferase"/>
</dbReference>
<dbReference type="InterPro" id="IPR000182">
    <property type="entry name" value="GNAT_dom"/>
</dbReference>
<dbReference type="PROSITE" id="PS51186">
    <property type="entry name" value="GNAT"/>
    <property type="match status" value="1"/>
</dbReference>
<dbReference type="Proteomes" id="UP001225605">
    <property type="component" value="Unassembled WGS sequence"/>
</dbReference>
<proteinExistence type="predicted"/>
<protein>
    <submittedName>
        <fullName evidence="2">GNAT family N-acetyltransferase</fullName>
    </submittedName>
</protein>
<gene>
    <name evidence="2" type="ORF">CKY47_11365</name>
</gene>
<evidence type="ECO:0000313" key="2">
    <source>
        <dbReference type="EMBL" id="MDQ2584571.1"/>
    </source>
</evidence>
<evidence type="ECO:0000259" key="1">
    <source>
        <dbReference type="PROSITE" id="PS51186"/>
    </source>
</evidence>
<feature type="domain" description="N-acetyltransferase" evidence="1">
    <location>
        <begin position="141"/>
        <end position="286"/>
    </location>
</feature>
<sequence length="286" mass="30560">MRSDSWHLTDDVDEFLARAGDFLRSRPDLHTMTATVAEKARTRGAATSFGWLESGGGVRALFHLLPSSRRLNTSPLSPEQADALAARLADRPLAGVTAVRDTAAAFAEAWRRRTGATPTPGQGVRLHRLGTLAPPEPAPAGRARAEDPHDRGQVVRWCHGFMAAVDETPGTPWEDSRYADKHYTFWETPDGTPVSMAGSTPVVAGMARVDPVYTPAHLRGRGYAAAVTAAVSRAALDSGATHVVLFTDPGNATSNALYRRIGYVPVADFAAFAFSDDGDRALATNV</sequence>
<dbReference type="SUPFAM" id="SSF55729">
    <property type="entry name" value="Acyl-CoA N-acyltransferases (Nat)"/>
    <property type="match status" value="1"/>
</dbReference>
<organism evidence="2 3">
    <name type="scientific">Saccharothrix yanglingensis</name>
    <dbReference type="NCBI Taxonomy" id="659496"/>
    <lineage>
        <taxon>Bacteria</taxon>
        <taxon>Bacillati</taxon>
        <taxon>Actinomycetota</taxon>
        <taxon>Actinomycetes</taxon>
        <taxon>Pseudonocardiales</taxon>
        <taxon>Pseudonocardiaceae</taxon>
        <taxon>Saccharothrix</taxon>
    </lineage>
</organism>
<accession>A0ABU0WXN6</accession>
<dbReference type="RefSeq" id="WP_306745716.1">
    <property type="nucleotide sequence ID" value="NZ_NSDM01000004.1"/>
</dbReference>